<name>F8QB72_SERL3</name>
<protein>
    <submittedName>
        <fullName evidence="2">Uncharacterized protein</fullName>
    </submittedName>
</protein>
<keyword evidence="3" id="KW-1185">Reference proteome</keyword>
<accession>F8QB72</accession>
<dbReference type="Proteomes" id="UP000008063">
    <property type="component" value="Unassembled WGS sequence"/>
</dbReference>
<dbReference type="InParanoid" id="F8QB72"/>
<dbReference type="EMBL" id="GL945488">
    <property type="protein sequence ID" value="EGN94458.1"/>
    <property type="molecule type" value="Genomic_DNA"/>
</dbReference>
<feature type="region of interest" description="Disordered" evidence="1">
    <location>
        <begin position="26"/>
        <end position="74"/>
    </location>
</feature>
<gene>
    <name evidence="2" type="ORF">SERLA73DRAFT_188372</name>
</gene>
<feature type="compositionally biased region" description="Basic and acidic residues" evidence="1">
    <location>
        <begin position="42"/>
        <end position="51"/>
    </location>
</feature>
<sequence>MKVVLLQRKTSNSTTSRLTAARLQLKQRQERAKAALRSPTQDTRRTSDTRASKGGPRMLDVAVGDDMNMRESNQ</sequence>
<evidence type="ECO:0000313" key="2">
    <source>
        <dbReference type="EMBL" id="EGN94458.1"/>
    </source>
</evidence>
<dbReference type="AlphaFoldDB" id="F8QB72"/>
<proteinExistence type="predicted"/>
<evidence type="ECO:0000256" key="1">
    <source>
        <dbReference type="SAM" id="MobiDB-lite"/>
    </source>
</evidence>
<reference evidence="3" key="1">
    <citation type="journal article" date="2011" name="Science">
        <title>The plant cell wall-decomposing machinery underlies the functional diversity of forest fungi.</title>
        <authorList>
            <person name="Eastwood D.C."/>
            <person name="Floudas D."/>
            <person name="Binder M."/>
            <person name="Majcherczyk A."/>
            <person name="Schneider P."/>
            <person name="Aerts A."/>
            <person name="Asiegbu F.O."/>
            <person name="Baker S.E."/>
            <person name="Barry K."/>
            <person name="Bendiksby M."/>
            <person name="Blumentritt M."/>
            <person name="Coutinho P.M."/>
            <person name="Cullen D."/>
            <person name="de Vries R.P."/>
            <person name="Gathman A."/>
            <person name="Goodell B."/>
            <person name="Henrissat B."/>
            <person name="Ihrmark K."/>
            <person name="Kauserud H."/>
            <person name="Kohler A."/>
            <person name="LaButti K."/>
            <person name="Lapidus A."/>
            <person name="Lavin J.L."/>
            <person name="Lee Y.-H."/>
            <person name="Lindquist E."/>
            <person name="Lilly W."/>
            <person name="Lucas S."/>
            <person name="Morin E."/>
            <person name="Murat C."/>
            <person name="Oguiza J.A."/>
            <person name="Park J."/>
            <person name="Pisabarro A.G."/>
            <person name="Riley R."/>
            <person name="Rosling A."/>
            <person name="Salamov A."/>
            <person name="Schmidt O."/>
            <person name="Schmutz J."/>
            <person name="Skrede I."/>
            <person name="Stenlid J."/>
            <person name="Wiebenga A."/>
            <person name="Xie X."/>
            <person name="Kuees U."/>
            <person name="Hibbett D.S."/>
            <person name="Hoffmeister D."/>
            <person name="Hoegberg N."/>
            <person name="Martin F."/>
            <person name="Grigoriev I.V."/>
            <person name="Watkinson S.C."/>
        </authorList>
    </citation>
    <scope>NUCLEOTIDE SEQUENCE [LARGE SCALE GENOMIC DNA]</scope>
    <source>
        <strain evidence="3">strain S7.3</strain>
    </source>
</reference>
<organism evidence="3">
    <name type="scientific">Serpula lacrymans var. lacrymans (strain S7.3)</name>
    <name type="common">Dry rot fungus</name>
    <dbReference type="NCBI Taxonomy" id="936435"/>
    <lineage>
        <taxon>Eukaryota</taxon>
        <taxon>Fungi</taxon>
        <taxon>Dikarya</taxon>
        <taxon>Basidiomycota</taxon>
        <taxon>Agaricomycotina</taxon>
        <taxon>Agaricomycetes</taxon>
        <taxon>Agaricomycetidae</taxon>
        <taxon>Boletales</taxon>
        <taxon>Coniophorineae</taxon>
        <taxon>Serpulaceae</taxon>
        <taxon>Serpula</taxon>
    </lineage>
</organism>
<evidence type="ECO:0000313" key="3">
    <source>
        <dbReference type="Proteomes" id="UP000008063"/>
    </source>
</evidence>
<dbReference type="HOGENOM" id="CLU_2689320_0_0_1"/>